<organism evidence="1 2">
    <name type="scientific">Dinghuibacter silviterrae</name>
    <dbReference type="NCBI Taxonomy" id="1539049"/>
    <lineage>
        <taxon>Bacteria</taxon>
        <taxon>Pseudomonadati</taxon>
        <taxon>Bacteroidota</taxon>
        <taxon>Chitinophagia</taxon>
        <taxon>Chitinophagales</taxon>
        <taxon>Chitinophagaceae</taxon>
        <taxon>Dinghuibacter</taxon>
    </lineage>
</organism>
<reference evidence="1 2" key="1">
    <citation type="submission" date="2019-03" db="EMBL/GenBank/DDBJ databases">
        <title>Genomic Encyclopedia of Type Strains, Phase IV (KMG-IV): sequencing the most valuable type-strain genomes for metagenomic binning, comparative biology and taxonomic classification.</title>
        <authorList>
            <person name="Goeker M."/>
        </authorList>
    </citation>
    <scope>NUCLEOTIDE SEQUENCE [LARGE SCALE GENOMIC DNA]</scope>
    <source>
        <strain evidence="1 2">DSM 100059</strain>
    </source>
</reference>
<dbReference type="InterPro" id="IPR009959">
    <property type="entry name" value="Cyclase_SnoaL-like"/>
</dbReference>
<evidence type="ECO:0000313" key="1">
    <source>
        <dbReference type="EMBL" id="TDX01607.1"/>
    </source>
</evidence>
<dbReference type="OrthoDB" id="4774596at2"/>
<dbReference type="Pfam" id="PF07366">
    <property type="entry name" value="SnoaL"/>
    <property type="match status" value="1"/>
</dbReference>
<sequence>MSIASTLGLVALCSLMSFQEGKTMNTNKEVVSELYELLNTRQLDQLDRIVDSNCEGPNGEKGAEGFEHTVAPIIAAFPDIHWTLEDLIAEGDRVVVRWEWVGTFKAAFRGVPPTGKRMTNHAIGIYQLRDGKILRSWLETDRLGFLQQLGVVPENVSPGVAPKPAPVQN</sequence>
<evidence type="ECO:0000313" key="2">
    <source>
        <dbReference type="Proteomes" id="UP000294498"/>
    </source>
</evidence>
<name>A0A4R8DW28_9BACT</name>
<keyword evidence="1" id="KW-0413">Isomerase</keyword>
<dbReference type="GO" id="GO:0016853">
    <property type="term" value="F:isomerase activity"/>
    <property type="evidence" value="ECO:0007669"/>
    <property type="project" value="UniProtKB-KW"/>
</dbReference>
<dbReference type="GO" id="GO:0030638">
    <property type="term" value="P:polyketide metabolic process"/>
    <property type="evidence" value="ECO:0007669"/>
    <property type="project" value="InterPro"/>
</dbReference>
<dbReference type="SUPFAM" id="SSF54427">
    <property type="entry name" value="NTF2-like"/>
    <property type="match status" value="1"/>
</dbReference>
<dbReference type="PANTHER" id="PTHR38436:SF1">
    <property type="entry name" value="ESTER CYCLASE"/>
    <property type="match status" value="1"/>
</dbReference>
<keyword evidence="2" id="KW-1185">Reference proteome</keyword>
<dbReference type="AlphaFoldDB" id="A0A4R8DW28"/>
<dbReference type="Proteomes" id="UP000294498">
    <property type="component" value="Unassembled WGS sequence"/>
</dbReference>
<proteinExistence type="predicted"/>
<gene>
    <name evidence="1" type="ORF">EDB95_2647</name>
</gene>
<dbReference type="Gene3D" id="3.10.450.50">
    <property type="match status" value="1"/>
</dbReference>
<dbReference type="EMBL" id="SODV01000001">
    <property type="protein sequence ID" value="TDX01607.1"/>
    <property type="molecule type" value="Genomic_DNA"/>
</dbReference>
<accession>A0A4R8DW28</accession>
<dbReference type="PANTHER" id="PTHR38436">
    <property type="entry name" value="POLYKETIDE CYCLASE SNOAL-LIKE DOMAIN"/>
    <property type="match status" value="1"/>
</dbReference>
<comment type="caution">
    <text evidence="1">The sequence shown here is derived from an EMBL/GenBank/DDBJ whole genome shotgun (WGS) entry which is preliminary data.</text>
</comment>
<dbReference type="InterPro" id="IPR032710">
    <property type="entry name" value="NTF2-like_dom_sf"/>
</dbReference>
<protein>
    <submittedName>
        <fullName evidence="1">Steroid delta-isomerase-like uncharacterized protein</fullName>
    </submittedName>
</protein>